<dbReference type="Proteomes" id="UP001519308">
    <property type="component" value="Unassembled WGS sequence"/>
</dbReference>
<evidence type="ECO:0000313" key="1">
    <source>
        <dbReference type="EMBL" id="MBP2022492.1"/>
    </source>
</evidence>
<protein>
    <submittedName>
        <fullName evidence="1">Uncharacterized protein</fullName>
    </submittedName>
</protein>
<reference evidence="1 2" key="1">
    <citation type="submission" date="2021-03" db="EMBL/GenBank/DDBJ databases">
        <title>Genomic Encyclopedia of Type Strains, Phase IV (KMG-IV): sequencing the most valuable type-strain genomes for metagenomic binning, comparative biology and taxonomic classification.</title>
        <authorList>
            <person name="Goeker M."/>
        </authorList>
    </citation>
    <scope>NUCLEOTIDE SEQUENCE [LARGE SCALE GENOMIC DNA]</scope>
    <source>
        <strain evidence="1 2">DSM 28650</strain>
    </source>
</reference>
<evidence type="ECO:0000313" key="2">
    <source>
        <dbReference type="Proteomes" id="UP001519308"/>
    </source>
</evidence>
<comment type="caution">
    <text evidence="1">The sequence shown here is derived from an EMBL/GenBank/DDBJ whole genome shotgun (WGS) entry which is preliminary data.</text>
</comment>
<organism evidence="1 2">
    <name type="scientific">Clostridium punense</name>
    <dbReference type="NCBI Taxonomy" id="1054297"/>
    <lineage>
        <taxon>Bacteria</taxon>
        <taxon>Bacillati</taxon>
        <taxon>Bacillota</taxon>
        <taxon>Clostridia</taxon>
        <taxon>Eubacteriales</taxon>
        <taxon>Clostridiaceae</taxon>
        <taxon>Clostridium</taxon>
    </lineage>
</organism>
<sequence length="139" mass="15788">MLNVKFSHTQYQNFVESFLDKFFIQTHQQITLLNRRSLITKLWSTYLTGIVPLIQSTYSKSTQSAPPKDAVALLKSLIIMTYSNETSISAWVNTLQSESFYVILSGFIPVCYSSRKTGGIYADLHAYTGFALRQKGMQL</sequence>
<dbReference type="EMBL" id="JAGGLL010000017">
    <property type="protein sequence ID" value="MBP2022492.1"/>
    <property type="molecule type" value="Genomic_DNA"/>
</dbReference>
<keyword evidence="2" id="KW-1185">Reference proteome</keyword>
<proteinExistence type="predicted"/>
<name>A0ABS4K3Y9_9CLOT</name>
<dbReference type="RefSeq" id="WP_021284893.1">
    <property type="nucleotide sequence ID" value="NZ_JAGGLL010000017.1"/>
</dbReference>
<accession>A0ABS4K3Y9</accession>
<gene>
    <name evidence="1" type="ORF">J2Z44_002313</name>
</gene>